<organism evidence="16 17">
    <name type="scientific">Hypsizygus marmoreus</name>
    <name type="common">White beech mushroom</name>
    <name type="synonym">Agaricus marmoreus</name>
    <dbReference type="NCBI Taxonomy" id="39966"/>
    <lineage>
        <taxon>Eukaryota</taxon>
        <taxon>Fungi</taxon>
        <taxon>Dikarya</taxon>
        <taxon>Basidiomycota</taxon>
        <taxon>Agaricomycotina</taxon>
        <taxon>Agaricomycetes</taxon>
        <taxon>Agaricomycetidae</taxon>
        <taxon>Agaricales</taxon>
        <taxon>Tricholomatineae</taxon>
        <taxon>Lyophyllaceae</taxon>
        <taxon>Hypsizygus</taxon>
    </lineage>
</organism>
<dbReference type="SMART" id="SM00437">
    <property type="entry name" value="TOP1Ac"/>
    <property type="match status" value="1"/>
</dbReference>
<dbReference type="InterPro" id="IPR013826">
    <property type="entry name" value="Topo_IA_cen_sub3"/>
</dbReference>
<dbReference type="PROSITE" id="PS00396">
    <property type="entry name" value="TOPO_IA_1"/>
    <property type="match status" value="1"/>
</dbReference>
<evidence type="ECO:0000256" key="10">
    <source>
        <dbReference type="PROSITE-ProRule" id="PRU01343"/>
    </source>
</evidence>
<evidence type="ECO:0000313" key="16">
    <source>
        <dbReference type="EMBL" id="RDB16720.1"/>
    </source>
</evidence>
<dbReference type="GO" id="GO:0003677">
    <property type="term" value="F:DNA binding"/>
    <property type="evidence" value="ECO:0007669"/>
    <property type="project" value="UniProtKB-KW"/>
</dbReference>
<dbReference type="FunCoup" id="A0A369J6C3">
    <property type="interactions" value="800"/>
</dbReference>
<dbReference type="InterPro" id="IPR003602">
    <property type="entry name" value="Topo_IA_DNA-bd_dom"/>
</dbReference>
<dbReference type="FunFam" id="3.40.50.140:FF:000005">
    <property type="entry name" value="DNA topoisomerase"/>
    <property type="match status" value="1"/>
</dbReference>
<dbReference type="GO" id="GO:0006265">
    <property type="term" value="P:DNA topological change"/>
    <property type="evidence" value="ECO:0007669"/>
    <property type="project" value="InterPro"/>
</dbReference>
<dbReference type="CDD" id="cd03362">
    <property type="entry name" value="TOPRIM_TopoIA_TopoIII"/>
    <property type="match status" value="1"/>
</dbReference>
<accession>A0A369J6C3</accession>
<proteinExistence type="inferred from homology"/>
<feature type="compositionally biased region" description="Basic and acidic residues" evidence="12">
    <location>
        <begin position="726"/>
        <end position="736"/>
    </location>
</feature>
<evidence type="ECO:0000256" key="3">
    <source>
        <dbReference type="ARBA" id="ARBA00012891"/>
    </source>
</evidence>
<protein>
    <recommendedName>
        <fullName evidence="3 11">DNA topoisomerase</fullName>
        <ecNumber evidence="3 11">5.6.2.1</ecNumber>
    </recommendedName>
</protein>
<dbReference type="Gene3D" id="1.10.290.10">
    <property type="entry name" value="Topoisomerase I, domain 4"/>
    <property type="match status" value="1"/>
</dbReference>
<dbReference type="InterPro" id="IPR013824">
    <property type="entry name" value="Topo_IA_cen_sub1"/>
</dbReference>
<dbReference type="SUPFAM" id="SSF56712">
    <property type="entry name" value="Prokaryotic type I DNA topoisomerase"/>
    <property type="match status" value="1"/>
</dbReference>
<feature type="domain" description="GRF-type" evidence="14">
    <location>
        <begin position="752"/>
        <end position="792"/>
    </location>
</feature>
<dbReference type="GO" id="GO:0003917">
    <property type="term" value="F:DNA topoisomerase type I (single strand cut, ATP-independent) activity"/>
    <property type="evidence" value="ECO:0007669"/>
    <property type="project" value="UniProtKB-EC"/>
</dbReference>
<dbReference type="GO" id="GO:0008270">
    <property type="term" value="F:zinc ion binding"/>
    <property type="evidence" value="ECO:0007669"/>
    <property type="project" value="UniProtKB-KW"/>
</dbReference>
<evidence type="ECO:0000256" key="12">
    <source>
        <dbReference type="SAM" id="MobiDB-lite"/>
    </source>
</evidence>
<dbReference type="InterPro" id="IPR003601">
    <property type="entry name" value="Topo_IA_2"/>
</dbReference>
<dbReference type="Gene3D" id="3.40.50.140">
    <property type="match status" value="1"/>
</dbReference>
<feature type="region of interest" description="Disordered" evidence="12">
    <location>
        <begin position="613"/>
        <end position="752"/>
    </location>
</feature>
<reference evidence="16" key="1">
    <citation type="submission" date="2018-04" db="EMBL/GenBank/DDBJ databases">
        <title>Whole genome sequencing of Hypsizygus marmoreus.</title>
        <authorList>
            <person name="Choi I.-G."/>
            <person name="Min B."/>
            <person name="Kim J.-G."/>
            <person name="Kim S."/>
            <person name="Oh Y.-L."/>
            <person name="Kong W.-S."/>
            <person name="Park H."/>
            <person name="Jeong J."/>
            <person name="Song E.-S."/>
        </authorList>
    </citation>
    <scope>NUCLEOTIDE SEQUENCE [LARGE SCALE GENOMIC DNA]</scope>
    <source>
        <strain evidence="16">51987-8</strain>
    </source>
</reference>
<evidence type="ECO:0000256" key="1">
    <source>
        <dbReference type="ARBA" id="ARBA00000213"/>
    </source>
</evidence>
<dbReference type="InterPro" id="IPR013825">
    <property type="entry name" value="Topo_IA_cen_sub2"/>
</dbReference>
<dbReference type="GO" id="GO:0006310">
    <property type="term" value="P:DNA recombination"/>
    <property type="evidence" value="ECO:0007669"/>
    <property type="project" value="TreeGrafter"/>
</dbReference>
<dbReference type="InterPro" id="IPR000380">
    <property type="entry name" value="Topo_IA"/>
</dbReference>
<evidence type="ECO:0000256" key="5">
    <source>
        <dbReference type="ARBA" id="ARBA00022771"/>
    </source>
</evidence>
<evidence type="ECO:0000259" key="15">
    <source>
        <dbReference type="PROSITE" id="PS52039"/>
    </source>
</evidence>
<evidence type="ECO:0000256" key="8">
    <source>
        <dbReference type="ARBA" id="ARBA00023125"/>
    </source>
</evidence>
<feature type="domain" description="Toprim" evidence="13">
    <location>
        <begin position="2"/>
        <end position="144"/>
    </location>
</feature>
<keyword evidence="5 10" id="KW-0863">Zinc-finger</keyword>
<dbReference type="InParanoid" id="A0A369J6C3"/>
<dbReference type="PROSITE" id="PS51999">
    <property type="entry name" value="ZF_GRF"/>
    <property type="match status" value="2"/>
</dbReference>
<dbReference type="InterPro" id="IPR010666">
    <property type="entry name" value="Znf_GRF"/>
</dbReference>
<dbReference type="InterPro" id="IPR023406">
    <property type="entry name" value="Topo_IA_AS"/>
</dbReference>
<evidence type="ECO:0000256" key="2">
    <source>
        <dbReference type="ARBA" id="ARBA00009446"/>
    </source>
</evidence>
<dbReference type="PROSITE" id="PS52039">
    <property type="entry name" value="TOPO_IA_2"/>
    <property type="match status" value="1"/>
</dbReference>
<dbReference type="InterPro" id="IPR023405">
    <property type="entry name" value="Topo_IA_core_domain"/>
</dbReference>
<keyword evidence="9 11" id="KW-0413">Isomerase</keyword>
<evidence type="ECO:0000259" key="13">
    <source>
        <dbReference type="PROSITE" id="PS50880"/>
    </source>
</evidence>
<comment type="catalytic activity">
    <reaction evidence="1 11">
        <text>ATP-independent breakage of single-stranded DNA, followed by passage and rejoining.</text>
        <dbReference type="EC" id="5.6.2.1"/>
    </reaction>
</comment>
<name>A0A369J6C3_HYPMA</name>
<keyword evidence="4" id="KW-0479">Metal-binding</keyword>
<keyword evidence="6" id="KW-0862">Zinc</keyword>
<gene>
    <name evidence="16" type="primary">top3</name>
    <name evidence="16" type="ORF">Hypma_002551</name>
</gene>
<dbReference type="FunFam" id="1.10.290.10:FF:000001">
    <property type="entry name" value="DNA topoisomerase"/>
    <property type="match status" value="1"/>
</dbReference>
<feature type="domain" description="GRF-type" evidence="14">
    <location>
        <begin position="824"/>
        <end position="866"/>
    </location>
</feature>
<evidence type="ECO:0000256" key="4">
    <source>
        <dbReference type="ARBA" id="ARBA00022723"/>
    </source>
</evidence>
<dbReference type="GO" id="GO:0005634">
    <property type="term" value="C:nucleus"/>
    <property type="evidence" value="ECO:0007669"/>
    <property type="project" value="TreeGrafter"/>
</dbReference>
<evidence type="ECO:0000256" key="6">
    <source>
        <dbReference type="ARBA" id="ARBA00022833"/>
    </source>
</evidence>
<dbReference type="GO" id="GO:0006281">
    <property type="term" value="P:DNA repair"/>
    <property type="evidence" value="ECO:0007669"/>
    <property type="project" value="TreeGrafter"/>
</dbReference>
<dbReference type="CDD" id="cd00186">
    <property type="entry name" value="TOP1Ac"/>
    <property type="match status" value="1"/>
</dbReference>
<dbReference type="PANTHER" id="PTHR11390">
    <property type="entry name" value="PROKARYOTIC DNA TOPOISOMERASE"/>
    <property type="match status" value="1"/>
</dbReference>
<dbReference type="Gene3D" id="1.10.460.10">
    <property type="entry name" value="Topoisomerase I, domain 2"/>
    <property type="match status" value="1"/>
</dbReference>
<dbReference type="Proteomes" id="UP000076154">
    <property type="component" value="Unassembled WGS sequence"/>
</dbReference>
<dbReference type="AlphaFoldDB" id="A0A369J6C3"/>
<sequence>MRVLCVAEKPSIAKSISQILSGGQFTTHPTRSQYIKNYEFNYPQTNSLYTVTCVTGHLTTSDFYETHRKWNSCDAFELFDAPVETTVDKDKKAIEENLLAQSRRADMLMIWTDCDREGEHIGLEIVRVCRRAKRNITVKRARFSAIIAQQIHHAAQHPVELDRAQAAAVEARIILDLKVGAAFTRLQTQTLQARFAQIADGRNVVSYGPCQFPTLGFVVQKWNLVKSFVSEPFWYIYLSLTPVSSGNGEDTVFQWKRGHLFDQDVAVSIYDYVLSDPLARVTKVTKKSTKKWKPLPLTTVELQKAGSRLLRLAPKKVLDVAEKLYQQGFLSYPRTETDQFDAQFDFQSLIQKQTVDPAWGDFATSLTQGGFAVPRKGKNNDKAHPPIHPTAHAGNLAGDEKRVYEFITRRFLACCSKDAEGWQTTVDVECGDEYFSATGLVVLEKNYLLVYPYDKWIGHELPDFEEGEEFQPSVCELREGKTSKPSLLTEADLVTLMDKNGIGTDATIAQHIQTVIDRDYVIERMEGATKYLIPSKLGIGLIEGYNQMALHKSVSKPQLRRETERSMVQVCEGTKSKSDMLEETIVQYKDMFMIARSEFDKVVACVRRYLEGNGEDQGHDAGGADGGGPGGGGGPGQGGRGGRGRGQSARARGTSAPRGRGGRRGGGTGGASTIAPDSDDDFDAGPPPPRPPRSRTNEIMTASTSRHARPSSQNSSKPASRLPPNQEDRPAKEHSNRNAGPPSTGMTDDTRCNCDVPAAQRTVVKESASKGRKFWTCGNNGSCEFFQWADAPPSGEGAGMSVIPAKRPYSARQDPGSGSPDRICSCGLGAVQRTVVKEGANQGRKFWVCSNPQDARCQFFEWDDRPPQPVASGSGAPRSTAGSPTTNGECFKVVLLSSSNLTCLLSIAFSVTNRDIGLMLVPMTVVGTSDHEALGPLSTLHLPRRHASNANRRGISAPPVLMAIQ</sequence>
<dbReference type="InterPro" id="IPR013497">
    <property type="entry name" value="Topo_IA_cen"/>
</dbReference>
<dbReference type="Pfam" id="PF06839">
    <property type="entry name" value="Zn_ribbon_GRF"/>
    <property type="match status" value="2"/>
</dbReference>
<dbReference type="Pfam" id="PF01751">
    <property type="entry name" value="Toprim"/>
    <property type="match status" value="1"/>
</dbReference>
<dbReference type="EMBL" id="LUEZ02000122">
    <property type="protein sequence ID" value="RDB16720.1"/>
    <property type="molecule type" value="Genomic_DNA"/>
</dbReference>
<keyword evidence="8 11" id="KW-0238">DNA-binding</keyword>
<evidence type="ECO:0000256" key="7">
    <source>
        <dbReference type="ARBA" id="ARBA00023029"/>
    </source>
</evidence>
<dbReference type="Pfam" id="PF01131">
    <property type="entry name" value="Topoisom_bac"/>
    <property type="match status" value="1"/>
</dbReference>
<dbReference type="SMART" id="SM00436">
    <property type="entry name" value="TOP1Bc"/>
    <property type="match status" value="1"/>
</dbReference>
<feature type="compositionally biased region" description="Polar residues" evidence="12">
    <location>
        <begin position="697"/>
        <end position="718"/>
    </location>
</feature>
<feature type="compositionally biased region" description="Low complexity" evidence="12">
    <location>
        <begin position="646"/>
        <end position="658"/>
    </location>
</feature>
<dbReference type="STRING" id="39966.A0A369J6C3"/>
<dbReference type="PROSITE" id="PS50880">
    <property type="entry name" value="TOPRIM"/>
    <property type="match status" value="1"/>
</dbReference>
<dbReference type="InterPro" id="IPR034144">
    <property type="entry name" value="TOPRIM_TopoIII"/>
</dbReference>
<dbReference type="EC" id="5.6.2.1" evidence="3 11"/>
<dbReference type="SMART" id="SM00493">
    <property type="entry name" value="TOPRIM"/>
    <property type="match status" value="1"/>
</dbReference>
<comment type="similarity">
    <text evidence="2 11">Belongs to the type IA topoisomerase family.</text>
</comment>
<keyword evidence="7 11" id="KW-0799">Topoisomerase</keyword>
<dbReference type="OrthoDB" id="430051at2759"/>
<evidence type="ECO:0000256" key="9">
    <source>
        <dbReference type="ARBA" id="ARBA00023235"/>
    </source>
</evidence>
<dbReference type="GO" id="GO:0031422">
    <property type="term" value="C:RecQ family helicase-topoisomerase III complex"/>
    <property type="evidence" value="ECO:0007669"/>
    <property type="project" value="TreeGrafter"/>
</dbReference>
<dbReference type="PRINTS" id="PR00417">
    <property type="entry name" value="PRTPISMRASEI"/>
</dbReference>
<comment type="function">
    <text evidence="11">Introduces a single-strand break via transesterification at a target site in duplex DNA. Releases the supercoiling and torsional tension of DNA introduced during the DNA replication and transcription by transiently cleaving and rejoining one strand of the DNA duplex. The scissile phosphodiester is attacked by the catalytic tyrosine of the enzyme, resulting in the formation of a DNA-(5'-phosphotyrosyl)-enzyme intermediate and the expulsion of a 3'-OH DNA strand.</text>
</comment>
<evidence type="ECO:0000313" key="17">
    <source>
        <dbReference type="Proteomes" id="UP000076154"/>
    </source>
</evidence>
<feature type="domain" description="Topo IA-type catalytic" evidence="15">
    <location>
        <begin position="162"/>
        <end position="592"/>
    </location>
</feature>
<keyword evidence="17" id="KW-1185">Reference proteome</keyword>
<evidence type="ECO:0000256" key="11">
    <source>
        <dbReference type="RuleBase" id="RU362092"/>
    </source>
</evidence>
<evidence type="ECO:0000259" key="14">
    <source>
        <dbReference type="PROSITE" id="PS51999"/>
    </source>
</evidence>
<dbReference type="PANTHER" id="PTHR11390:SF21">
    <property type="entry name" value="DNA TOPOISOMERASE 3-ALPHA"/>
    <property type="match status" value="1"/>
</dbReference>
<comment type="caution">
    <text evidence="16">The sequence shown here is derived from an EMBL/GenBank/DDBJ whole genome shotgun (WGS) entry which is preliminary data.</text>
</comment>
<feature type="compositionally biased region" description="Gly residues" evidence="12">
    <location>
        <begin position="620"/>
        <end position="645"/>
    </location>
</feature>
<dbReference type="Gene3D" id="2.70.20.10">
    <property type="entry name" value="Topoisomerase I, domain 3"/>
    <property type="match status" value="1"/>
</dbReference>
<dbReference type="InterPro" id="IPR006171">
    <property type="entry name" value="TOPRIM_dom"/>
</dbReference>